<sequence length="607" mass="67245">MSRRHARPLLPLLRRHLHRSATVHRSPAPAPPDGIPSSSSAPPDPAAARWPSSWSPAAPPLHSFAASHLREAVSPIAAAILALPGVDPDPLPALVEHNFPTLLAVSPLASLELLSLLRPNPQLGLAVFSSRRTLSPPATLPEFVLAISLAGRARDPAAAARLFAEASTAYCPDQALYNALMSSYMHSGLADRCIEAFHTLERDPRCGPPNADSYNILIALFGRSLLVDHMEATLLSLDASGHPRTIGTYNAIIAGYLTAWMWEKMESVFDEMVSGHVAPDKTTYLLMLRGYAHAGMIYKMELAYERARQHVGQVDMVHIRAMICAYCKFKHVDRIQKIEELLQKLGPDDYRPWLAVLLIRAYAQEGLVERMEQWIAEALERNTIVTTVQVMRSIITSYFQCDAVDKLAHFIRQAEEAGWKLCRSLYHCKMVMYGKQHRLPEMHWVLDEMEFFRFDRTKKTFWIMYKAYVNSGRMAEANTILCMMGKHGFGFPRGGTGADVEEASDGIGGGDVSGVRDSPVLGVDSSEVAAPYLHQCGRSQRQRRWRLVEGEVMGMALTWAAGKTALTAPNQIGSRGACMDGGAQCDTRRKCPAKKRRRLGGEDHTDI</sequence>
<dbReference type="GO" id="GO:0003729">
    <property type="term" value="F:mRNA binding"/>
    <property type="evidence" value="ECO:0007669"/>
    <property type="project" value="InterPro"/>
</dbReference>
<dbReference type="HOGENOM" id="CLU_034990_0_0_1"/>
<dbReference type="OMA" id="PENEYRP"/>
<dbReference type="Gramene" id="BGIOSGA018068-TA">
    <property type="protein sequence ID" value="BGIOSGA018068-PA"/>
    <property type="gene ID" value="BGIOSGA018068"/>
</dbReference>
<evidence type="ECO:0000256" key="2">
    <source>
        <dbReference type="ARBA" id="ARBA00022737"/>
    </source>
</evidence>
<dbReference type="InterPro" id="IPR002885">
    <property type="entry name" value="PPR_rpt"/>
</dbReference>
<dbReference type="NCBIfam" id="TIGR00756">
    <property type="entry name" value="PPR"/>
    <property type="match status" value="1"/>
</dbReference>
<gene>
    <name evidence="6" type="ORF">OsI_19934</name>
</gene>
<evidence type="ECO:0000256" key="4">
    <source>
        <dbReference type="PROSITE-ProRule" id="PRU00708"/>
    </source>
</evidence>
<keyword evidence="7" id="KW-1185">Reference proteome</keyword>
<dbReference type="InterPro" id="IPR044179">
    <property type="entry name" value="PPR5-like"/>
</dbReference>
<comment type="similarity">
    <text evidence="1">Belongs to the PPR family. P subfamily.</text>
</comment>
<keyword evidence="3" id="KW-0809">Transit peptide</keyword>
<dbReference type="PROSITE" id="PS51375">
    <property type="entry name" value="PPR"/>
    <property type="match status" value="1"/>
</dbReference>
<feature type="compositionally biased region" description="Low complexity" evidence="5">
    <location>
        <begin position="35"/>
        <end position="53"/>
    </location>
</feature>
<evidence type="ECO:0000256" key="1">
    <source>
        <dbReference type="ARBA" id="ARBA00007626"/>
    </source>
</evidence>
<dbReference type="Gene3D" id="1.25.40.10">
    <property type="entry name" value="Tetratricopeptide repeat domain"/>
    <property type="match status" value="2"/>
</dbReference>
<name>A2Y4L0_ORYSI</name>
<evidence type="ECO:0000313" key="6">
    <source>
        <dbReference type="EMBL" id="EAY98020.1"/>
    </source>
</evidence>
<dbReference type="InterPro" id="IPR011990">
    <property type="entry name" value="TPR-like_helical_dom_sf"/>
</dbReference>
<dbReference type="Pfam" id="PF01535">
    <property type="entry name" value="PPR"/>
    <property type="match status" value="1"/>
</dbReference>
<evidence type="ECO:0000256" key="3">
    <source>
        <dbReference type="ARBA" id="ARBA00022946"/>
    </source>
</evidence>
<evidence type="ECO:0000313" key="7">
    <source>
        <dbReference type="Proteomes" id="UP000007015"/>
    </source>
</evidence>
<keyword evidence="2" id="KW-0677">Repeat</keyword>
<reference evidence="6 7" key="1">
    <citation type="journal article" date="2005" name="PLoS Biol.">
        <title>The genomes of Oryza sativa: a history of duplications.</title>
        <authorList>
            <person name="Yu J."/>
            <person name="Wang J."/>
            <person name="Lin W."/>
            <person name="Li S."/>
            <person name="Li H."/>
            <person name="Zhou J."/>
            <person name="Ni P."/>
            <person name="Dong W."/>
            <person name="Hu S."/>
            <person name="Zeng C."/>
            <person name="Zhang J."/>
            <person name="Zhang Y."/>
            <person name="Li R."/>
            <person name="Xu Z."/>
            <person name="Li S."/>
            <person name="Li X."/>
            <person name="Zheng H."/>
            <person name="Cong L."/>
            <person name="Lin L."/>
            <person name="Yin J."/>
            <person name="Geng J."/>
            <person name="Li G."/>
            <person name="Shi J."/>
            <person name="Liu J."/>
            <person name="Lv H."/>
            <person name="Li J."/>
            <person name="Wang J."/>
            <person name="Deng Y."/>
            <person name="Ran L."/>
            <person name="Shi X."/>
            <person name="Wang X."/>
            <person name="Wu Q."/>
            <person name="Li C."/>
            <person name="Ren X."/>
            <person name="Wang J."/>
            <person name="Wang X."/>
            <person name="Li D."/>
            <person name="Liu D."/>
            <person name="Zhang X."/>
            <person name="Ji Z."/>
            <person name="Zhao W."/>
            <person name="Sun Y."/>
            <person name="Zhang Z."/>
            <person name="Bao J."/>
            <person name="Han Y."/>
            <person name="Dong L."/>
            <person name="Ji J."/>
            <person name="Chen P."/>
            <person name="Wu S."/>
            <person name="Liu J."/>
            <person name="Xiao Y."/>
            <person name="Bu D."/>
            <person name="Tan J."/>
            <person name="Yang L."/>
            <person name="Ye C."/>
            <person name="Zhang J."/>
            <person name="Xu J."/>
            <person name="Zhou Y."/>
            <person name="Yu Y."/>
            <person name="Zhang B."/>
            <person name="Zhuang S."/>
            <person name="Wei H."/>
            <person name="Liu B."/>
            <person name="Lei M."/>
            <person name="Yu H."/>
            <person name="Li Y."/>
            <person name="Xu H."/>
            <person name="Wei S."/>
            <person name="He X."/>
            <person name="Fang L."/>
            <person name="Zhang Z."/>
            <person name="Zhang Y."/>
            <person name="Huang X."/>
            <person name="Su Z."/>
            <person name="Tong W."/>
            <person name="Li J."/>
            <person name="Tong Z."/>
            <person name="Li S."/>
            <person name="Ye J."/>
            <person name="Wang L."/>
            <person name="Fang L."/>
            <person name="Lei T."/>
            <person name="Chen C."/>
            <person name="Chen H."/>
            <person name="Xu Z."/>
            <person name="Li H."/>
            <person name="Huang H."/>
            <person name="Zhang F."/>
            <person name="Xu H."/>
            <person name="Li N."/>
            <person name="Zhao C."/>
            <person name="Li S."/>
            <person name="Dong L."/>
            <person name="Huang Y."/>
            <person name="Li L."/>
            <person name="Xi Y."/>
            <person name="Qi Q."/>
            <person name="Li W."/>
            <person name="Zhang B."/>
            <person name="Hu W."/>
            <person name="Zhang Y."/>
            <person name="Tian X."/>
            <person name="Jiao Y."/>
            <person name="Liang X."/>
            <person name="Jin J."/>
            <person name="Gao L."/>
            <person name="Zheng W."/>
            <person name="Hao B."/>
            <person name="Liu S."/>
            <person name="Wang W."/>
            <person name="Yuan L."/>
            <person name="Cao M."/>
            <person name="McDermott J."/>
            <person name="Samudrala R."/>
            <person name="Wang J."/>
            <person name="Wong G.K."/>
            <person name="Yang H."/>
        </authorList>
    </citation>
    <scope>NUCLEOTIDE SEQUENCE [LARGE SCALE GENOMIC DNA]</scope>
    <source>
        <strain evidence="7">cv. 93-11</strain>
    </source>
</reference>
<feature type="repeat" description="PPR" evidence="4">
    <location>
        <begin position="245"/>
        <end position="279"/>
    </location>
</feature>
<feature type="region of interest" description="Disordered" evidence="5">
    <location>
        <begin position="21"/>
        <end position="53"/>
    </location>
</feature>
<evidence type="ECO:0008006" key="8">
    <source>
        <dbReference type="Google" id="ProtNLM"/>
    </source>
</evidence>
<proteinExistence type="inferred from homology"/>
<dbReference type="Proteomes" id="UP000007015">
    <property type="component" value="Chromosome 5"/>
</dbReference>
<accession>A2Y4L0</accession>
<dbReference type="Pfam" id="PF13041">
    <property type="entry name" value="PPR_2"/>
    <property type="match status" value="1"/>
</dbReference>
<organism evidence="6 7">
    <name type="scientific">Oryza sativa subsp. indica</name>
    <name type="common">Rice</name>
    <dbReference type="NCBI Taxonomy" id="39946"/>
    <lineage>
        <taxon>Eukaryota</taxon>
        <taxon>Viridiplantae</taxon>
        <taxon>Streptophyta</taxon>
        <taxon>Embryophyta</taxon>
        <taxon>Tracheophyta</taxon>
        <taxon>Spermatophyta</taxon>
        <taxon>Magnoliopsida</taxon>
        <taxon>Liliopsida</taxon>
        <taxon>Poales</taxon>
        <taxon>Poaceae</taxon>
        <taxon>BOP clade</taxon>
        <taxon>Oryzoideae</taxon>
        <taxon>Oryzeae</taxon>
        <taxon>Oryzinae</taxon>
        <taxon>Oryza</taxon>
        <taxon>Oryza sativa</taxon>
    </lineage>
</organism>
<dbReference type="AlphaFoldDB" id="A2Y4L0"/>
<dbReference type="STRING" id="39946.A2Y4L0"/>
<evidence type="ECO:0000256" key="5">
    <source>
        <dbReference type="SAM" id="MobiDB-lite"/>
    </source>
</evidence>
<dbReference type="PANTHER" id="PTHR47874">
    <property type="entry name" value="EXPRESSED PROTEIN"/>
    <property type="match status" value="1"/>
</dbReference>
<protein>
    <recommendedName>
        <fullName evidence="8">Pentatricopeptide repeat-containing protein</fullName>
    </recommendedName>
</protein>
<dbReference type="EMBL" id="CM000130">
    <property type="protein sequence ID" value="EAY98020.1"/>
    <property type="molecule type" value="Genomic_DNA"/>
</dbReference>
<dbReference type="PANTHER" id="PTHR47874:SF1">
    <property type="entry name" value="OS05G0407900 PROTEIN"/>
    <property type="match status" value="1"/>
</dbReference>